<comment type="similarity">
    <text evidence="3">Belongs to the CobT family.</text>
</comment>
<keyword evidence="8 11" id="KW-0808">Transferase</keyword>
<evidence type="ECO:0000256" key="5">
    <source>
        <dbReference type="ARBA" id="ARBA00015486"/>
    </source>
</evidence>
<dbReference type="Gene3D" id="1.10.1610.10">
    <property type="match status" value="1"/>
</dbReference>
<dbReference type="NCBIfam" id="NF000996">
    <property type="entry name" value="PRK00105.1"/>
    <property type="match status" value="1"/>
</dbReference>
<dbReference type="InterPro" id="IPR017846">
    <property type="entry name" value="Nict_dMeBzImd_PRibTrfase_bact"/>
</dbReference>
<evidence type="ECO:0000256" key="3">
    <source>
        <dbReference type="ARBA" id="ARBA00007110"/>
    </source>
</evidence>
<comment type="caution">
    <text evidence="11">The sequence shown here is derived from an EMBL/GenBank/DDBJ whole genome shotgun (WGS) entry which is preliminary data.</text>
</comment>
<dbReference type="EC" id="2.4.2.21" evidence="4 10"/>
<evidence type="ECO:0000313" key="12">
    <source>
        <dbReference type="Proteomes" id="UP000886805"/>
    </source>
</evidence>
<keyword evidence="7 11" id="KW-0328">Glycosyltransferase</keyword>
<dbReference type="FunFam" id="3.40.50.10210:FF:000001">
    <property type="entry name" value="Nicotinate-nucleotide--dimethylbenzimidazole phosphoribosyltransferase"/>
    <property type="match status" value="1"/>
</dbReference>
<evidence type="ECO:0000256" key="6">
    <source>
        <dbReference type="ARBA" id="ARBA00022573"/>
    </source>
</evidence>
<dbReference type="PANTHER" id="PTHR43463">
    <property type="entry name" value="NICOTINATE-NUCLEOTIDE--DIMETHYLBENZIMIDAZOLE PHOSPHORIBOSYLTRANSFERASE"/>
    <property type="match status" value="1"/>
</dbReference>
<comment type="pathway">
    <text evidence="2">Nucleoside biosynthesis; alpha-ribazole biosynthesis; alpha-ribazole from 5,6-dimethylbenzimidazole: step 1/2.</text>
</comment>
<dbReference type="GO" id="GO:0009236">
    <property type="term" value="P:cobalamin biosynthetic process"/>
    <property type="evidence" value="ECO:0007669"/>
    <property type="project" value="UniProtKB-UniRule"/>
</dbReference>
<evidence type="ECO:0000256" key="1">
    <source>
        <dbReference type="ARBA" id="ARBA00002197"/>
    </source>
</evidence>
<dbReference type="InterPro" id="IPR023195">
    <property type="entry name" value="Nict_dMeBzImd_PRibTrfase_N"/>
</dbReference>
<dbReference type="GO" id="GO:0008939">
    <property type="term" value="F:nicotinate-nucleotide-dimethylbenzimidazole phosphoribosyltransferase activity"/>
    <property type="evidence" value="ECO:0007669"/>
    <property type="project" value="UniProtKB-UniRule"/>
</dbReference>
<organism evidence="11 12">
    <name type="scientific">Candidatus Anaerobutyricum stercoripullorum</name>
    <dbReference type="NCBI Taxonomy" id="2838456"/>
    <lineage>
        <taxon>Bacteria</taxon>
        <taxon>Bacillati</taxon>
        <taxon>Bacillota</taxon>
        <taxon>Clostridia</taxon>
        <taxon>Lachnospirales</taxon>
        <taxon>Lachnospiraceae</taxon>
        <taxon>Anaerobutyricum</taxon>
    </lineage>
</organism>
<comment type="catalytic activity">
    <reaction evidence="9">
        <text>5,6-dimethylbenzimidazole + nicotinate beta-D-ribonucleotide = alpha-ribazole 5'-phosphate + nicotinate + H(+)</text>
        <dbReference type="Rhea" id="RHEA:11196"/>
        <dbReference type="ChEBI" id="CHEBI:15378"/>
        <dbReference type="ChEBI" id="CHEBI:15890"/>
        <dbReference type="ChEBI" id="CHEBI:32544"/>
        <dbReference type="ChEBI" id="CHEBI:57502"/>
        <dbReference type="ChEBI" id="CHEBI:57918"/>
        <dbReference type="EC" id="2.4.2.21"/>
    </reaction>
</comment>
<dbReference type="Pfam" id="PF02277">
    <property type="entry name" value="DBI_PRT"/>
    <property type="match status" value="1"/>
</dbReference>
<evidence type="ECO:0000256" key="10">
    <source>
        <dbReference type="NCBIfam" id="TIGR03160"/>
    </source>
</evidence>
<evidence type="ECO:0000256" key="4">
    <source>
        <dbReference type="ARBA" id="ARBA00011991"/>
    </source>
</evidence>
<dbReference type="Proteomes" id="UP000886805">
    <property type="component" value="Unassembled WGS sequence"/>
</dbReference>
<evidence type="ECO:0000256" key="7">
    <source>
        <dbReference type="ARBA" id="ARBA00022676"/>
    </source>
</evidence>
<evidence type="ECO:0000313" key="11">
    <source>
        <dbReference type="EMBL" id="HIX71641.1"/>
    </source>
</evidence>
<dbReference type="CDD" id="cd02439">
    <property type="entry name" value="DMB-PRT_CobT"/>
    <property type="match status" value="1"/>
</dbReference>
<dbReference type="EMBL" id="DXEQ01000032">
    <property type="protein sequence ID" value="HIX71641.1"/>
    <property type="molecule type" value="Genomic_DNA"/>
</dbReference>
<keyword evidence="6" id="KW-0169">Cobalamin biosynthesis</keyword>
<accession>A0A9D1X380</accession>
<evidence type="ECO:0000256" key="2">
    <source>
        <dbReference type="ARBA" id="ARBA00005049"/>
    </source>
</evidence>
<dbReference type="SUPFAM" id="SSF52733">
    <property type="entry name" value="Nicotinate mononucleotide:5,6-dimethylbenzimidazole phosphoribosyltransferase (CobT)"/>
    <property type="match status" value="1"/>
</dbReference>
<reference evidence="11" key="1">
    <citation type="journal article" date="2021" name="PeerJ">
        <title>Extensive microbial diversity within the chicken gut microbiome revealed by metagenomics and culture.</title>
        <authorList>
            <person name="Gilroy R."/>
            <person name="Ravi A."/>
            <person name="Getino M."/>
            <person name="Pursley I."/>
            <person name="Horton D.L."/>
            <person name="Alikhan N.F."/>
            <person name="Baker D."/>
            <person name="Gharbi K."/>
            <person name="Hall N."/>
            <person name="Watson M."/>
            <person name="Adriaenssens E.M."/>
            <person name="Foster-Nyarko E."/>
            <person name="Jarju S."/>
            <person name="Secka A."/>
            <person name="Antonio M."/>
            <person name="Oren A."/>
            <person name="Chaudhuri R.R."/>
            <person name="La Ragione R."/>
            <person name="Hildebrand F."/>
            <person name="Pallen M.J."/>
        </authorList>
    </citation>
    <scope>NUCLEOTIDE SEQUENCE</scope>
    <source>
        <strain evidence="11">ChiSxjej3B15-1167</strain>
    </source>
</reference>
<dbReference type="InterPro" id="IPR003200">
    <property type="entry name" value="Nict_dMeBzImd_PRibTrfase"/>
</dbReference>
<dbReference type="InterPro" id="IPR036087">
    <property type="entry name" value="Nict_dMeBzImd_PRibTrfase_sf"/>
</dbReference>
<sequence>MTLEEAIKKIQPLDEEAMAYTRARWNTLGKPLYSLGRLEEMVTQFAGIYGDKNPRLGKKAVIVMAADNGVVAEGVTQTGQDVTKTVTENMTKHNATICILSAMSGADVVPVDIGIATDCDNPGVLNRKIKYGTDNMAKGPAMSRQEAIDAIEVGIHMVEDLVEKGYNLFATGEMGIGNTTTSSAVCSVLLDQPVEKVTGKGAGLTNQALEHKIEVIKDSIALNQVDASDPLDVLSKVGGLDIAGLVGCFIGAAACRVPAFIDGFISSVAALLAVRIAPACDPYIFPSHCSNEPAGRLVLDALNKEPYILANMCLGEGTGAVMGFTIADYAFKAYWELPSFEQTNFGTYEDLNDK</sequence>
<name>A0A9D1X380_9FIRM</name>
<reference evidence="11" key="2">
    <citation type="submission" date="2021-04" db="EMBL/GenBank/DDBJ databases">
        <authorList>
            <person name="Gilroy R."/>
        </authorList>
    </citation>
    <scope>NUCLEOTIDE SEQUENCE</scope>
    <source>
        <strain evidence="11">ChiSxjej3B15-1167</strain>
    </source>
</reference>
<proteinExistence type="inferred from homology"/>
<dbReference type="Gene3D" id="3.40.50.10210">
    <property type="match status" value="1"/>
</dbReference>
<protein>
    <recommendedName>
        <fullName evidence="5 10">Nicotinate-nucleotide--dimethylbenzimidazole phosphoribosyltransferase</fullName>
        <ecNumber evidence="4 10">2.4.2.21</ecNumber>
    </recommendedName>
</protein>
<dbReference type="NCBIfam" id="TIGR03160">
    <property type="entry name" value="cobT_DBIPRT"/>
    <property type="match status" value="1"/>
</dbReference>
<dbReference type="PANTHER" id="PTHR43463:SF1">
    <property type="entry name" value="NICOTINATE-NUCLEOTIDE--DIMETHYLBENZIMIDAZOLE PHOSPHORIBOSYLTRANSFERASE"/>
    <property type="match status" value="1"/>
</dbReference>
<evidence type="ECO:0000256" key="8">
    <source>
        <dbReference type="ARBA" id="ARBA00022679"/>
    </source>
</evidence>
<comment type="function">
    <text evidence="1">Catalyzes the synthesis of alpha-ribazole-5'-phosphate from nicotinate mononucleotide (NAMN) and 5,6-dimethylbenzimidazole (DMB).</text>
</comment>
<evidence type="ECO:0000256" key="9">
    <source>
        <dbReference type="ARBA" id="ARBA00047340"/>
    </source>
</evidence>
<dbReference type="AlphaFoldDB" id="A0A9D1X380"/>
<gene>
    <name evidence="11" type="primary">cobT</name>
    <name evidence="11" type="ORF">H9849_01330</name>
</gene>